<dbReference type="PROSITE" id="PS51257">
    <property type="entry name" value="PROKAR_LIPOPROTEIN"/>
    <property type="match status" value="1"/>
</dbReference>
<gene>
    <name evidence="2" type="ORF">GF068_02340</name>
</gene>
<organism evidence="2 3">
    <name type="scientific">Polyangium spumosum</name>
    <dbReference type="NCBI Taxonomy" id="889282"/>
    <lineage>
        <taxon>Bacteria</taxon>
        <taxon>Pseudomonadati</taxon>
        <taxon>Myxococcota</taxon>
        <taxon>Polyangia</taxon>
        <taxon>Polyangiales</taxon>
        <taxon>Polyangiaceae</taxon>
        <taxon>Polyangium</taxon>
    </lineage>
</organism>
<keyword evidence="1" id="KW-0732">Signal</keyword>
<dbReference type="Proteomes" id="UP000440224">
    <property type="component" value="Unassembled WGS sequence"/>
</dbReference>
<feature type="signal peptide" evidence="1">
    <location>
        <begin position="1"/>
        <end position="19"/>
    </location>
</feature>
<evidence type="ECO:0000313" key="2">
    <source>
        <dbReference type="EMBL" id="MRG90768.1"/>
    </source>
</evidence>
<evidence type="ECO:0000313" key="3">
    <source>
        <dbReference type="Proteomes" id="UP000440224"/>
    </source>
</evidence>
<accession>A0A6N7PFI6</accession>
<comment type="caution">
    <text evidence="2">The sequence shown here is derived from an EMBL/GenBank/DDBJ whole genome shotgun (WGS) entry which is preliminary data.</text>
</comment>
<feature type="chain" id="PRO_5027033752" evidence="1">
    <location>
        <begin position="20"/>
        <end position="388"/>
    </location>
</feature>
<dbReference type="OrthoDB" id="5504601at2"/>
<proteinExistence type="predicted"/>
<reference evidence="2 3" key="1">
    <citation type="submission" date="2019-10" db="EMBL/GenBank/DDBJ databases">
        <title>A soil myxobacterium in the family Polyangiaceae.</title>
        <authorList>
            <person name="Li Y."/>
            <person name="Wang J."/>
        </authorList>
    </citation>
    <scope>NUCLEOTIDE SEQUENCE [LARGE SCALE GENOMIC DNA]</scope>
    <source>
        <strain evidence="2 3">DSM 14734</strain>
    </source>
</reference>
<sequence>MRRRTLVLVPLVALALASAACDETSDTDIDLDAVTALPTSILVDPSQFLGDVPCTAATGAMQSYVATVLDVTDPAAPFPLPSSPPVTCTASVTFRQILVDHVYRVQIDGYDLPAADLTPVGGTSSGSRSMVRRDAPAAGTVVPAWSTFCEDLTAQENVRSTPTECEELAPLQTETGVRVDPRATLAGTSSIPGLELTCTQISIDPQGNPVITGDVASFDVRPDDPALPPFVNLACGSPAPAPYTQNITPGKAYSFRVEARAEAGGPVTWGASCTALAVKGLVVSALCDPLSADGALDLSLADVLAAAGTSCAKENVATYDAELGAPGALLAEGVGCAQPLRFAPVAPGSYAAIKLVGRDAAGVEVVAATCSAEIAPGVVSVATCALVP</sequence>
<dbReference type="AlphaFoldDB" id="A0A6N7PFI6"/>
<protein>
    <submittedName>
        <fullName evidence="2">Uncharacterized protein</fullName>
    </submittedName>
</protein>
<keyword evidence="3" id="KW-1185">Reference proteome</keyword>
<evidence type="ECO:0000256" key="1">
    <source>
        <dbReference type="SAM" id="SignalP"/>
    </source>
</evidence>
<dbReference type="EMBL" id="WJIE01000001">
    <property type="protein sequence ID" value="MRG90768.1"/>
    <property type="molecule type" value="Genomic_DNA"/>
</dbReference>
<name>A0A6N7PFI6_9BACT</name>
<dbReference type="RefSeq" id="WP_153817649.1">
    <property type="nucleotide sequence ID" value="NZ_WJIE01000001.1"/>
</dbReference>